<evidence type="ECO:0000313" key="2">
    <source>
        <dbReference type="Proteomes" id="UP001501729"/>
    </source>
</evidence>
<protein>
    <submittedName>
        <fullName evidence="1">Uncharacterized protein</fullName>
    </submittedName>
</protein>
<keyword evidence="2" id="KW-1185">Reference proteome</keyword>
<dbReference type="EMBL" id="BAABKX010000006">
    <property type="protein sequence ID" value="GAA5049676.1"/>
    <property type="molecule type" value="Genomic_DNA"/>
</dbReference>
<sequence>MNCPLSTVGDHFQCDIVLYSLFSKNQNLHNESPTIVSMTQTVNELRNDIRQAVGRYERVESTAFTKEALAAICTAVNYDIDTHNLPSKPQMRAGILWKIGELDDDNPEQTSNAFRKPELKAIAAALHNKE</sequence>
<name>A0AAV3UHC7_9EURY</name>
<gene>
    <name evidence="1" type="ORF">GCM10025751_22810</name>
</gene>
<accession>A0AAV3UHC7</accession>
<comment type="caution">
    <text evidence="1">The sequence shown here is derived from an EMBL/GenBank/DDBJ whole genome shotgun (WGS) entry which is preliminary data.</text>
</comment>
<evidence type="ECO:0000313" key="1">
    <source>
        <dbReference type="EMBL" id="GAA5049676.1"/>
    </source>
</evidence>
<dbReference type="Proteomes" id="UP001501729">
    <property type="component" value="Unassembled WGS sequence"/>
</dbReference>
<reference evidence="1 2" key="1">
    <citation type="journal article" date="2019" name="Int. J. Syst. Evol. Microbiol.">
        <title>The Global Catalogue of Microorganisms (GCM) 10K type strain sequencing project: providing services to taxonomists for standard genome sequencing and annotation.</title>
        <authorList>
            <consortium name="The Broad Institute Genomics Platform"/>
            <consortium name="The Broad Institute Genome Sequencing Center for Infectious Disease"/>
            <person name="Wu L."/>
            <person name="Ma J."/>
        </authorList>
    </citation>
    <scope>NUCLEOTIDE SEQUENCE [LARGE SCALE GENOMIC DNA]</scope>
    <source>
        <strain evidence="1 2">JCM 17504</strain>
    </source>
</reference>
<dbReference type="AlphaFoldDB" id="A0AAV3UHC7"/>
<proteinExistence type="predicted"/>
<organism evidence="1 2">
    <name type="scientific">Haladaptatus pallidirubidus</name>
    <dbReference type="NCBI Taxonomy" id="1008152"/>
    <lineage>
        <taxon>Archaea</taxon>
        <taxon>Methanobacteriati</taxon>
        <taxon>Methanobacteriota</taxon>
        <taxon>Stenosarchaea group</taxon>
        <taxon>Halobacteria</taxon>
        <taxon>Halobacteriales</taxon>
        <taxon>Haladaptataceae</taxon>
        <taxon>Haladaptatus</taxon>
    </lineage>
</organism>